<name>A0ACA9M4E1_9GLOM</name>
<protein>
    <submittedName>
        <fullName evidence="1">6699_t:CDS:1</fullName>
    </submittedName>
</protein>
<evidence type="ECO:0000313" key="2">
    <source>
        <dbReference type="Proteomes" id="UP000789860"/>
    </source>
</evidence>
<keyword evidence="2" id="KW-1185">Reference proteome</keyword>
<dbReference type="Proteomes" id="UP000789860">
    <property type="component" value="Unassembled WGS sequence"/>
</dbReference>
<organism evidence="1 2">
    <name type="scientific">Scutellospora calospora</name>
    <dbReference type="NCBI Taxonomy" id="85575"/>
    <lineage>
        <taxon>Eukaryota</taxon>
        <taxon>Fungi</taxon>
        <taxon>Fungi incertae sedis</taxon>
        <taxon>Mucoromycota</taxon>
        <taxon>Glomeromycotina</taxon>
        <taxon>Glomeromycetes</taxon>
        <taxon>Diversisporales</taxon>
        <taxon>Gigasporaceae</taxon>
        <taxon>Scutellospora</taxon>
    </lineage>
</organism>
<reference evidence="1" key="1">
    <citation type="submission" date="2021-06" db="EMBL/GenBank/DDBJ databases">
        <authorList>
            <person name="Kallberg Y."/>
            <person name="Tangrot J."/>
            <person name="Rosling A."/>
        </authorList>
    </citation>
    <scope>NUCLEOTIDE SEQUENCE</scope>
    <source>
        <strain evidence="1">AU212A</strain>
    </source>
</reference>
<evidence type="ECO:0000313" key="1">
    <source>
        <dbReference type="EMBL" id="CAG8566854.1"/>
    </source>
</evidence>
<accession>A0ACA9M4E1</accession>
<proteinExistence type="predicted"/>
<gene>
    <name evidence="1" type="ORF">SCALOS_LOCUS5703</name>
</gene>
<sequence>KLSSFPNSNHNMKLKVLENFNCKIYIQQIKVKAYHYLPQDFQLSLDLITQTNVEETRTLGHYNFIVQEALNLCAISSRLIKYIVTSLEQFSIYLIRLFHEITLSTKIIRYLVQYYSEIYLNYSFYSKNQVLKSKQSIFVLSTAPTLESLSTSTQELQTIVNNILVYIQDHDINISNITNTVNNSIYIITTSNPVFTAKIHDKMYYCNGFKDPEPHILDYNYVYDFELRSKN</sequence>
<feature type="non-terminal residue" evidence="1">
    <location>
        <position position="1"/>
    </location>
</feature>
<comment type="caution">
    <text evidence="1">The sequence shown here is derived from an EMBL/GenBank/DDBJ whole genome shotgun (WGS) entry which is preliminary data.</text>
</comment>
<dbReference type="EMBL" id="CAJVPM010009761">
    <property type="protein sequence ID" value="CAG8566854.1"/>
    <property type="molecule type" value="Genomic_DNA"/>
</dbReference>